<keyword evidence="3" id="KW-0804">Transcription</keyword>
<evidence type="ECO:0000256" key="2">
    <source>
        <dbReference type="ARBA" id="ARBA00023015"/>
    </source>
</evidence>
<proteinExistence type="inferred from homology"/>
<evidence type="ECO:0000313" key="7">
    <source>
        <dbReference type="Proteomes" id="UP001300496"/>
    </source>
</evidence>
<name>A0ABT2P9V2_9MICO</name>
<reference evidence="6 7" key="1">
    <citation type="journal article" date="2024" name="Int. J. Syst. Evol. Microbiol.">
        <title>Microbacterium memoriense sp. nov., a member of the Actinomycetota from marine beach sediment of the north coast of Portugal.</title>
        <authorList>
            <person name="Santos J.D.N.D."/>
            <person name="Klimek D."/>
            <person name="Calusinska M."/>
            <person name="Lobo-da-Cunha A."/>
            <person name="Catita J."/>
            <person name="Goncalves H."/>
            <person name="Gonzalez I."/>
            <person name="Lage O.M."/>
        </authorList>
    </citation>
    <scope>NUCLEOTIDE SEQUENCE [LARGE SCALE GENOMIC DNA]</scope>
    <source>
        <strain evidence="6 7">PMIC_1C1B</strain>
    </source>
</reference>
<evidence type="ECO:0000256" key="3">
    <source>
        <dbReference type="ARBA" id="ARBA00023163"/>
    </source>
</evidence>
<dbReference type="PANTHER" id="PTHR30126">
    <property type="entry name" value="HTH-TYPE TRANSCRIPTIONAL REGULATOR"/>
    <property type="match status" value="1"/>
</dbReference>
<evidence type="ECO:0000259" key="5">
    <source>
        <dbReference type="PROSITE" id="PS50931"/>
    </source>
</evidence>
<dbReference type="SUPFAM" id="SSF46785">
    <property type="entry name" value="Winged helix' DNA-binding domain"/>
    <property type="match status" value="1"/>
</dbReference>
<dbReference type="Pfam" id="PF00126">
    <property type="entry name" value="HTH_1"/>
    <property type="match status" value="1"/>
</dbReference>
<comment type="similarity">
    <text evidence="1">Belongs to the LysR transcriptional regulatory family.</text>
</comment>
<comment type="caution">
    <text evidence="6">The sequence shown here is derived from an EMBL/GenBank/DDBJ whole genome shotgun (WGS) entry which is preliminary data.</text>
</comment>
<organism evidence="6 7">
    <name type="scientific">Microbacterium memoriense</name>
    <dbReference type="NCBI Taxonomy" id="2978350"/>
    <lineage>
        <taxon>Bacteria</taxon>
        <taxon>Bacillati</taxon>
        <taxon>Actinomycetota</taxon>
        <taxon>Actinomycetes</taxon>
        <taxon>Micrococcales</taxon>
        <taxon>Microbacteriaceae</taxon>
        <taxon>Microbacterium</taxon>
    </lineage>
</organism>
<dbReference type="InterPro" id="IPR036388">
    <property type="entry name" value="WH-like_DNA-bd_sf"/>
</dbReference>
<dbReference type="EMBL" id="JAODOR010000004">
    <property type="protein sequence ID" value="MCT9001368.1"/>
    <property type="molecule type" value="Genomic_DNA"/>
</dbReference>
<dbReference type="InterPro" id="IPR000847">
    <property type="entry name" value="LysR_HTH_N"/>
</dbReference>
<gene>
    <name evidence="6" type="ORF">N4R40_03165</name>
</gene>
<feature type="region of interest" description="Disordered" evidence="4">
    <location>
        <begin position="76"/>
        <end position="116"/>
    </location>
</feature>
<feature type="compositionally biased region" description="Low complexity" evidence="4">
    <location>
        <begin position="76"/>
        <end position="85"/>
    </location>
</feature>
<sequence>MKLADLQRFVALHAAGLHFPRAAAALGVSLTALYASIERLETAVGHELIDRDRTPWALTAAGTLLLDEARHRIADAPVTATTPKKTGGGKAKASKGVGRAPIVKGEPKPYKKRQGR</sequence>
<dbReference type="InterPro" id="IPR036390">
    <property type="entry name" value="WH_DNA-bd_sf"/>
</dbReference>
<evidence type="ECO:0000256" key="4">
    <source>
        <dbReference type="SAM" id="MobiDB-lite"/>
    </source>
</evidence>
<evidence type="ECO:0000313" key="6">
    <source>
        <dbReference type="EMBL" id="MCT9001368.1"/>
    </source>
</evidence>
<keyword evidence="7" id="KW-1185">Reference proteome</keyword>
<protein>
    <submittedName>
        <fullName evidence="6">LysR family transcriptional regulator</fullName>
    </submittedName>
</protein>
<feature type="domain" description="HTH lysR-type" evidence="5">
    <location>
        <begin position="1"/>
        <end position="59"/>
    </location>
</feature>
<accession>A0ABT2P9V2</accession>
<dbReference type="PROSITE" id="PS50931">
    <property type="entry name" value="HTH_LYSR"/>
    <property type="match status" value="1"/>
</dbReference>
<evidence type="ECO:0000256" key="1">
    <source>
        <dbReference type="ARBA" id="ARBA00009437"/>
    </source>
</evidence>
<dbReference type="Proteomes" id="UP001300496">
    <property type="component" value="Unassembled WGS sequence"/>
</dbReference>
<dbReference type="RefSeq" id="WP_261605914.1">
    <property type="nucleotide sequence ID" value="NZ_JAODOR010000004.1"/>
</dbReference>
<keyword evidence="2" id="KW-0805">Transcription regulation</keyword>
<dbReference type="PANTHER" id="PTHR30126:SF98">
    <property type="entry name" value="HTH-TYPE TRANSCRIPTIONAL ACTIVATOR BAUR"/>
    <property type="match status" value="1"/>
</dbReference>
<dbReference type="Gene3D" id="1.10.10.10">
    <property type="entry name" value="Winged helix-like DNA-binding domain superfamily/Winged helix DNA-binding domain"/>
    <property type="match status" value="1"/>
</dbReference>